<keyword evidence="2" id="KW-0732">Signal</keyword>
<feature type="chain" id="PRO_5045885637" evidence="2">
    <location>
        <begin position="24"/>
        <end position="393"/>
    </location>
</feature>
<reference evidence="3 4" key="1">
    <citation type="submission" date="2021-06" db="EMBL/GenBank/DDBJ databases">
        <authorList>
            <person name="Palmer J.M."/>
        </authorList>
    </citation>
    <scope>NUCLEOTIDE SEQUENCE [LARGE SCALE GENOMIC DNA]</scope>
    <source>
        <strain evidence="3 4">AS_MEX2019</strain>
        <tissue evidence="3">Muscle</tissue>
    </source>
</reference>
<protein>
    <submittedName>
        <fullName evidence="3">Uncharacterized protein</fullName>
    </submittedName>
</protein>
<organism evidence="3 4">
    <name type="scientific">Ameca splendens</name>
    <dbReference type="NCBI Taxonomy" id="208324"/>
    <lineage>
        <taxon>Eukaryota</taxon>
        <taxon>Metazoa</taxon>
        <taxon>Chordata</taxon>
        <taxon>Craniata</taxon>
        <taxon>Vertebrata</taxon>
        <taxon>Euteleostomi</taxon>
        <taxon>Actinopterygii</taxon>
        <taxon>Neopterygii</taxon>
        <taxon>Teleostei</taxon>
        <taxon>Neoteleostei</taxon>
        <taxon>Acanthomorphata</taxon>
        <taxon>Ovalentaria</taxon>
        <taxon>Atherinomorphae</taxon>
        <taxon>Cyprinodontiformes</taxon>
        <taxon>Goodeidae</taxon>
        <taxon>Ameca</taxon>
    </lineage>
</organism>
<keyword evidence="1" id="KW-0812">Transmembrane</keyword>
<evidence type="ECO:0000313" key="3">
    <source>
        <dbReference type="EMBL" id="MEQ2295357.1"/>
    </source>
</evidence>
<proteinExistence type="predicted"/>
<evidence type="ECO:0000256" key="1">
    <source>
        <dbReference type="SAM" id="Phobius"/>
    </source>
</evidence>
<feature type="signal peptide" evidence="2">
    <location>
        <begin position="1"/>
        <end position="23"/>
    </location>
</feature>
<comment type="caution">
    <text evidence="3">The sequence shown here is derived from an EMBL/GenBank/DDBJ whole genome shotgun (WGS) entry which is preliminary data.</text>
</comment>
<keyword evidence="1" id="KW-0472">Membrane</keyword>
<keyword evidence="4" id="KW-1185">Reference proteome</keyword>
<keyword evidence="1" id="KW-1133">Transmembrane helix</keyword>
<evidence type="ECO:0000256" key="2">
    <source>
        <dbReference type="SAM" id="SignalP"/>
    </source>
</evidence>
<dbReference type="Gene3D" id="2.60.40.10">
    <property type="entry name" value="Immunoglobulins"/>
    <property type="match status" value="1"/>
</dbReference>
<evidence type="ECO:0000313" key="4">
    <source>
        <dbReference type="Proteomes" id="UP001469553"/>
    </source>
</evidence>
<dbReference type="Proteomes" id="UP001469553">
    <property type="component" value="Unassembled WGS sequence"/>
</dbReference>
<sequence>MSATLWGFTFLSFAITMTPCVDADRRLPAPTNVSYKWIDDFIVNVTWSWLKPEDLPQNCSVKYEIQQTDEEIPGTRVENRNFTEYYLTKDLATGSLELRIYCTAKTNCKGWNKSQPAKIEISAKKIHAELVKDFRCFFLPNSFNCSWIPVDSSEDLKVSYRVVGKTKEDIESLKVCEGRYKIKGRNGCYLKPEKGRDIFVLVETETRMTTFRPKYAIPVQKMSVNETGHNLKLTWTIPNIGRDCTWILCLWYKECGNNKPTQCFKFREDWTLDIPNNKCCGYEFQYNITTDRFCTEVSSETSDVITYGTTTTCFNMANVLAIIIPFIVCFCVALSFYCFKKHEKIFGPTRLDPSVIKDIMKDNKLPKERLFLPPREQTDTCVPFVPDEYQEKC</sequence>
<name>A0ABV0YNS0_9TELE</name>
<accession>A0ABV0YNS0</accession>
<dbReference type="EMBL" id="JAHRIP010038493">
    <property type="protein sequence ID" value="MEQ2295357.1"/>
    <property type="molecule type" value="Genomic_DNA"/>
</dbReference>
<gene>
    <name evidence="3" type="ORF">AMECASPLE_013392</name>
</gene>
<feature type="transmembrane region" description="Helical" evidence="1">
    <location>
        <begin position="319"/>
        <end position="339"/>
    </location>
</feature>
<dbReference type="InterPro" id="IPR013783">
    <property type="entry name" value="Ig-like_fold"/>
</dbReference>